<dbReference type="InterPro" id="IPR036396">
    <property type="entry name" value="Cyt_P450_sf"/>
</dbReference>
<keyword evidence="9" id="KW-0812">Transmembrane</keyword>
<dbReference type="InterPro" id="IPR001128">
    <property type="entry name" value="Cyt_P450"/>
</dbReference>
<evidence type="ECO:0000256" key="4">
    <source>
        <dbReference type="ARBA" id="ARBA00023002"/>
    </source>
</evidence>
<dbReference type="OMA" id="IVWASYG"/>
<evidence type="ECO:0000256" key="2">
    <source>
        <dbReference type="ARBA" id="ARBA00022617"/>
    </source>
</evidence>
<dbReference type="GO" id="GO:0020037">
    <property type="term" value="F:heme binding"/>
    <property type="evidence" value="ECO:0007669"/>
    <property type="project" value="InterPro"/>
</dbReference>
<dbReference type="PANTHER" id="PTHR47947:SF3">
    <property type="entry name" value="CYTOCHROME P450 81D1-LIKE"/>
    <property type="match status" value="1"/>
</dbReference>
<keyword evidence="4 8" id="KW-0560">Oxidoreductase</keyword>
<evidence type="ECO:0000313" key="11">
    <source>
        <dbReference type="Proteomes" id="UP000029981"/>
    </source>
</evidence>
<feature type="transmembrane region" description="Helical" evidence="9">
    <location>
        <begin position="15"/>
        <end position="33"/>
    </location>
</feature>
<dbReference type="InterPro" id="IPR017972">
    <property type="entry name" value="Cyt_P450_CS"/>
</dbReference>
<sequence>MFQFVGLFLHFLDQLLLLFPLIIIIIFLLLRFLRSNNPGQRRLPPSPPGGSFPILGHLNLLKNPLHRTLAKLSAKHGPILLLHFGSRPVLLISSPSAAQECLTKNDIAFASRPRLSVGKHLGCNYTNILWAPYGPHWRNQRRIATLQILSPARIHMYGSVRTEEVKFLIRRLCGGTGENGFRMVEMKKVFFETVLNVMMRMIAGKRYCGERESEEAERFREIVKEGFKVSGATNMGDFLPNFLKWVGLWSGIEKRMERLQGLRDGFMQNLIEERRRMRRDKGDEMKESRVMADVLLDLQQTEPHYYTDAFIRGMMQGMLSAGTDTSSATMEWAFSLLLNHPNSLLKVQEEIDTHVGPNRLLQESDLSNLPFLNSVLKETLRIYPVAPLLVPHESSQDCVVGGFHVPRGTMLLVNNWAIQNDSDSWPDPAEFKPERFQDAGEVEEGLRWLPFGAGRRGCPGEGLAMRMVGLTLGCLIQCFEWRRVGEEMVDMSEGGGLTMPRARPLWANYRPRPILLRLLPTF</sequence>
<accession>A0A0A0LR62</accession>
<keyword evidence="6 8" id="KW-0503">Monooxygenase</keyword>
<keyword evidence="9" id="KW-0472">Membrane</keyword>
<dbReference type="Gene3D" id="1.10.630.10">
    <property type="entry name" value="Cytochrome P450"/>
    <property type="match status" value="1"/>
</dbReference>
<dbReference type="FunFam" id="1.10.630.10:FF:000081">
    <property type="entry name" value="Cytochrome P450 CYP81N5"/>
    <property type="match status" value="1"/>
</dbReference>
<dbReference type="PRINTS" id="PR00463">
    <property type="entry name" value="EP450I"/>
</dbReference>
<reference evidence="10 11" key="2">
    <citation type="journal article" date="2009" name="PLoS ONE">
        <title>An integrated genetic and cytogenetic map of the cucumber genome.</title>
        <authorList>
            <person name="Ren Y."/>
            <person name="Zhang Z."/>
            <person name="Liu J."/>
            <person name="Staub J.E."/>
            <person name="Han Y."/>
            <person name="Cheng Z."/>
            <person name="Li X."/>
            <person name="Lu J."/>
            <person name="Miao H."/>
            <person name="Kang H."/>
            <person name="Xie B."/>
            <person name="Gu X."/>
            <person name="Wang X."/>
            <person name="Du Y."/>
            <person name="Jin W."/>
            <person name="Huang S."/>
        </authorList>
    </citation>
    <scope>NUCLEOTIDE SEQUENCE [LARGE SCALE GENOMIC DNA]</scope>
    <source>
        <strain evidence="11">cv. 9930</strain>
    </source>
</reference>
<reference evidence="10 11" key="1">
    <citation type="journal article" date="2009" name="Nat. Genet.">
        <title>The genome of the cucumber, Cucumis sativus L.</title>
        <authorList>
            <person name="Huang S."/>
            <person name="Li R."/>
            <person name="Zhang Z."/>
            <person name="Li L."/>
            <person name="Gu X."/>
            <person name="Fan W."/>
            <person name="Lucas W.J."/>
            <person name="Wang X."/>
            <person name="Xie B."/>
            <person name="Ni P."/>
            <person name="Ren Y."/>
            <person name="Zhu H."/>
            <person name="Li J."/>
            <person name="Lin K."/>
            <person name="Jin W."/>
            <person name="Fei Z."/>
            <person name="Li G."/>
            <person name="Staub J."/>
            <person name="Kilian A."/>
            <person name="van der Vossen E.A."/>
            <person name="Wu Y."/>
            <person name="Guo J."/>
            <person name="He J."/>
            <person name="Jia Z."/>
            <person name="Ren Y."/>
            <person name="Tian G."/>
            <person name="Lu Y."/>
            <person name="Ruan J."/>
            <person name="Qian W."/>
            <person name="Wang M."/>
            <person name="Huang Q."/>
            <person name="Li B."/>
            <person name="Xuan Z."/>
            <person name="Cao J."/>
            <person name="Asan"/>
            <person name="Wu Z."/>
            <person name="Zhang J."/>
            <person name="Cai Q."/>
            <person name="Bai Y."/>
            <person name="Zhao B."/>
            <person name="Han Y."/>
            <person name="Li Y."/>
            <person name="Li X."/>
            <person name="Wang S."/>
            <person name="Shi Q."/>
            <person name="Liu S."/>
            <person name="Cho W.K."/>
            <person name="Kim J.Y."/>
            <person name="Xu Y."/>
            <person name="Heller-Uszynska K."/>
            <person name="Miao H."/>
            <person name="Cheng Z."/>
            <person name="Zhang S."/>
            <person name="Wu J."/>
            <person name="Yang Y."/>
            <person name="Kang H."/>
            <person name="Li M."/>
            <person name="Liang H."/>
            <person name="Ren X."/>
            <person name="Shi Z."/>
            <person name="Wen M."/>
            <person name="Jian M."/>
            <person name="Yang H."/>
            <person name="Zhang G."/>
            <person name="Yang Z."/>
            <person name="Chen R."/>
            <person name="Liu S."/>
            <person name="Li J."/>
            <person name="Ma L."/>
            <person name="Liu H."/>
            <person name="Zhou Y."/>
            <person name="Zhao J."/>
            <person name="Fang X."/>
            <person name="Li G."/>
            <person name="Fang L."/>
            <person name="Li Y."/>
            <person name="Liu D."/>
            <person name="Zheng H."/>
            <person name="Zhang Y."/>
            <person name="Qin N."/>
            <person name="Li Z."/>
            <person name="Yang G."/>
            <person name="Yang S."/>
            <person name="Bolund L."/>
            <person name="Kristiansen K."/>
            <person name="Zheng H."/>
            <person name="Li S."/>
            <person name="Zhang X."/>
            <person name="Yang H."/>
            <person name="Wang J."/>
            <person name="Sun R."/>
            <person name="Zhang B."/>
            <person name="Jiang S."/>
            <person name="Wang J."/>
            <person name="Du Y."/>
            <person name="Li S."/>
        </authorList>
    </citation>
    <scope>NUCLEOTIDE SEQUENCE [LARGE SCALE GENOMIC DNA]</scope>
    <source>
        <strain evidence="11">cv. 9930</strain>
    </source>
</reference>
<organism evidence="10 11">
    <name type="scientific">Cucumis sativus</name>
    <name type="common">Cucumber</name>
    <dbReference type="NCBI Taxonomy" id="3659"/>
    <lineage>
        <taxon>Eukaryota</taxon>
        <taxon>Viridiplantae</taxon>
        <taxon>Streptophyta</taxon>
        <taxon>Embryophyta</taxon>
        <taxon>Tracheophyta</taxon>
        <taxon>Spermatophyta</taxon>
        <taxon>Magnoliopsida</taxon>
        <taxon>eudicotyledons</taxon>
        <taxon>Gunneridae</taxon>
        <taxon>Pentapetalae</taxon>
        <taxon>rosids</taxon>
        <taxon>fabids</taxon>
        <taxon>Cucurbitales</taxon>
        <taxon>Cucurbitaceae</taxon>
        <taxon>Benincaseae</taxon>
        <taxon>Cucumis</taxon>
    </lineage>
</organism>
<dbReference type="AlphaFoldDB" id="A0A0A0LR62"/>
<dbReference type="PANTHER" id="PTHR47947">
    <property type="entry name" value="CYTOCHROME P450 82C3-RELATED"/>
    <property type="match status" value="1"/>
</dbReference>
<dbReference type="eggNOG" id="KOG0156">
    <property type="taxonomic scope" value="Eukaryota"/>
</dbReference>
<dbReference type="Gramene" id="KGN62466">
    <property type="protein sequence ID" value="KGN62466"/>
    <property type="gene ID" value="Csa_2G354920"/>
</dbReference>
<dbReference type="InterPro" id="IPR050651">
    <property type="entry name" value="Plant_Cytochrome_P450_Monoox"/>
</dbReference>
<gene>
    <name evidence="10" type="ORF">Csa_2G354920</name>
</gene>
<dbReference type="OrthoDB" id="1055148at2759"/>
<dbReference type="Proteomes" id="UP000029981">
    <property type="component" value="Chromosome 2"/>
</dbReference>
<keyword evidence="3 7" id="KW-0479">Metal-binding</keyword>
<dbReference type="GO" id="GO:0005506">
    <property type="term" value="F:iron ion binding"/>
    <property type="evidence" value="ECO:0007669"/>
    <property type="project" value="InterPro"/>
</dbReference>
<protein>
    <recommendedName>
        <fullName evidence="12">Cytochrome P450</fullName>
    </recommendedName>
</protein>
<dbReference type="SUPFAM" id="SSF48264">
    <property type="entry name" value="Cytochrome P450"/>
    <property type="match status" value="1"/>
</dbReference>
<keyword evidence="11" id="KW-1185">Reference proteome</keyword>
<evidence type="ECO:0000256" key="9">
    <source>
        <dbReference type="SAM" id="Phobius"/>
    </source>
</evidence>
<dbReference type="PRINTS" id="PR00385">
    <property type="entry name" value="P450"/>
</dbReference>
<keyword evidence="5 7" id="KW-0408">Iron</keyword>
<dbReference type="GO" id="GO:0016705">
    <property type="term" value="F:oxidoreductase activity, acting on paired donors, with incorporation or reduction of molecular oxygen"/>
    <property type="evidence" value="ECO:0007669"/>
    <property type="project" value="InterPro"/>
</dbReference>
<reference evidence="10 11" key="4">
    <citation type="journal article" date="2011" name="BMC Genomics">
        <title>RNA-Seq improves annotation of protein-coding genes in the cucumber genome.</title>
        <authorList>
            <person name="Li Z."/>
            <person name="Zhang Z."/>
            <person name="Yan P."/>
            <person name="Huang S."/>
            <person name="Fei Z."/>
            <person name="Lin K."/>
        </authorList>
    </citation>
    <scope>NUCLEOTIDE SEQUENCE [LARGE SCALE GENOMIC DNA]</scope>
    <source>
        <strain evidence="11">cv. 9930</strain>
    </source>
</reference>
<evidence type="ECO:0000256" key="7">
    <source>
        <dbReference type="PIRSR" id="PIRSR602401-1"/>
    </source>
</evidence>
<evidence type="ECO:0000256" key="6">
    <source>
        <dbReference type="ARBA" id="ARBA00023033"/>
    </source>
</evidence>
<evidence type="ECO:0000313" key="10">
    <source>
        <dbReference type="EMBL" id="KGN62466.1"/>
    </source>
</evidence>
<keyword evidence="9" id="KW-1133">Transmembrane helix</keyword>
<evidence type="ECO:0000256" key="3">
    <source>
        <dbReference type="ARBA" id="ARBA00022723"/>
    </source>
</evidence>
<comment type="similarity">
    <text evidence="1 8">Belongs to the cytochrome P450 family.</text>
</comment>
<reference evidence="10 11" key="3">
    <citation type="journal article" date="2010" name="BMC Genomics">
        <title>Transcriptome sequencing and comparative analysis of cucumber flowers with different sex types.</title>
        <authorList>
            <person name="Guo S."/>
            <person name="Zheng Y."/>
            <person name="Joung J.G."/>
            <person name="Liu S."/>
            <person name="Zhang Z."/>
            <person name="Crasta O.R."/>
            <person name="Sobral B.W."/>
            <person name="Xu Y."/>
            <person name="Huang S."/>
            <person name="Fei Z."/>
        </authorList>
    </citation>
    <scope>NUCLEOTIDE SEQUENCE [LARGE SCALE GENOMIC DNA]</scope>
    <source>
        <strain evidence="11">cv. 9930</strain>
    </source>
</reference>
<evidence type="ECO:0000256" key="8">
    <source>
        <dbReference type="RuleBase" id="RU000461"/>
    </source>
</evidence>
<evidence type="ECO:0008006" key="12">
    <source>
        <dbReference type="Google" id="ProtNLM"/>
    </source>
</evidence>
<dbReference type="InterPro" id="IPR002401">
    <property type="entry name" value="Cyt_P450_E_grp-I"/>
</dbReference>
<dbReference type="CDD" id="cd20653">
    <property type="entry name" value="CYP81"/>
    <property type="match status" value="1"/>
</dbReference>
<evidence type="ECO:0000256" key="5">
    <source>
        <dbReference type="ARBA" id="ARBA00023004"/>
    </source>
</evidence>
<dbReference type="GO" id="GO:0004497">
    <property type="term" value="F:monooxygenase activity"/>
    <property type="evidence" value="ECO:0000318"/>
    <property type="project" value="GO_Central"/>
</dbReference>
<dbReference type="KEGG" id="csv:101220916"/>
<proteinExistence type="inferred from homology"/>
<comment type="cofactor">
    <cofactor evidence="7">
        <name>heme</name>
        <dbReference type="ChEBI" id="CHEBI:30413"/>
    </cofactor>
</comment>
<feature type="binding site" description="axial binding residue" evidence="7">
    <location>
        <position position="458"/>
    </location>
    <ligand>
        <name>heme</name>
        <dbReference type="ChEBI" id="CHEBI:30413"/>
    </ligand>
    <ligandPart>
        <name>Fe</name>
        <dbReference type="ChEBI" id="CHEBI:18248"/>
    </ligandPart>
</feature>
<dbReference type="PROSITE" id="PS00086">
    <property type="entry name" value="CYTOCHROME_P450"/>
    <property type="match status" value="1"/>
</dbReference>
<dbReference type="Pfam" id="PF00067">
    <property type="entry name" value="p450"/>
    <property type="match status" value="1"/>
</dbReference>
<keyword evidence="2 7" id="KW-0349">Heme</keyword>
<evidence type="ECO:0000256" key="1">
    <source>
        <dbReference type="ARBA" id="ARBA00010617"/>
    </source>
</evidence>
<name>A0A0A0LR62_CUCSA</name>
<dbReference type="EMBL" id="CM002923">
    <property type="protein sequence ID" value="KGN62466.1"/>
    <property type="molecule type" value="Genomic_DNA"/>
</dbReference>
<dbReference type="STRING" id="3659.A0A0A0LR62"/>